<feature type="region of interest" description="Disordered" evidence="1">
    <location>
        <begin position="706"/>
        <end position="822"/>
    </location>
</feature>
<dbReference type="Proteomes" id="UP000236584">
    <property type="component" value="Chromosome"/>
</dbReference>
<keyword evidence="3" id="KW-1185">Reference proteome</keyword>
<feature type="compositionally biased region" description="Basic and acidic residues" evidence="1">
    <location>
        <begin position="348"/>
        <end position="365"/>
    </location>
</feature>
<evidence type="ECO:0000313" key="2">
    <source>
        <dbReference type="EMBL" id="AUV82671.1"/>
    </source>
</evidence>
<feature type="compositionally biased region" description="Acidic residues" evidence="1">
    <location>
        <begin position="725"/>
        <end position="735"/>
    </location>
</feature>
<sequence>MPSRPDDPPATDGADGGSATPESGAETDSGAVESDATTDAETESRLPVSRRALLAGAAVTGVVGAGAVALGGGGDGGGDDDADGATGDGSAAESTATRRTTPVADDEARRLAERFAPTLYFGRRERWFPTDPRPFVSERDGERVVDGFDALDGYTAAKGETMAPDPTVFYHVREYSERLAVVQYWLYSAFDQFSVNFHWHDWELLQAFVDRDSGDPVLYAASAHSRTVPNNEYLDPESTPAIISEVGSHSSALGMNERRDTFQRLPVDGLAPDVTNGVVAVVSGEEGVPLAYGLPRDEGFRLPYVVPELDGAPLTDHPDLPNVSAEDLVPADLTVESFADRSTPPTDLPERERGAVFEPESRAGDENESEGVNEHYALVPTVDIEDITAFTGPQLSFQFSVPRFVEDAVSSHITTTSTPWTQPRYRDPLADVTDRSHRRAIRERYDVDAGDRGATIIGRIAELRPSDDVDVGVTLATPPVEAVARLASDPTAAPTFGGVAAFVDVAPGDHTLTVNGPGYAPYAQRVPVGDGSGSAETTEAAETASETVTTPSTATEAASATETPVSTGTSTETPVSTGTETGAETETDGTVRIGAGGRIGLVPRADAVKLEVDAAERGGARRVRVEDDVAGRVFDAPPVQSEGRAGVYVHRAGGYTVEVTDERGRTSVERVTPGPNQNAAEVAKARTGVSGVTRYLVEFLTETRETVERLLEPGGGDERGRESERGEDDDTDGDDGATPTPEPDTTETETADADATIELDVQPSEDEDRETDGDDATTLTSASTATATPEATGTPEATTPLESVPTLEPTTADAGQRPTGPLEELRAALEAAVSRAQRANQAALAGDDAATVEALRALREVLARLSSFAERGDAPQPAARIAARRAETADRRAVRALDTLT</sequence>
<feature type="region of interest" description="Disordered" evidence="1">
    <location>
        <begin position="1"/>
        <end position="47"/>
    </location>
</feature>
<protein>
    <submittedName>
        <fullName evidence="2">Uncharacterized protein</fullName>
    </submittedName>
</protein>
<evidence type="ECO:0000313" key="3">
    <source>
        <dbReference type="Proteomes" id="UP000236584"/>
    </source>
</evidence>
<feature type="compositionally biased region" description="Basic and acidic residues" evidence="1">
    <location>
        <begin position="706"/>
        <end position="724"/>
    </location>
</feature>
<name>A0A2I8VL75_9EURY</name>
<feature type="compositionally biased region" description="Acidic residues" evidence="1">
    <location>
        <begin position="744"/>
        <end position="775"/>
    </location>
</feature>
<reference evidence="2 3" key="1">
    <citation type="submission" date="2018-01" db="EMBL/GenBank/DDBJ databases">
        <title>Complete genome sequence of Salinigranum rubrum GX10T, an extremely halophilic archaeon isolated from a marine solar saltern.</title>
        <authorList>
            <person name="Han S."/>
        </authorList>
    </citation>
    <scope>NUCLEOTIDE SEQUENCE [LARGE SCALE GENOMIC DNA]</scope>
    <source>
        <strain evidence="2 3">GX10</strain>
    </source>
</reference>
<feature type="compositionally biased region" description="Low complexity" evidence="1">
    <location>
        <begin position="577"/>
        <end position="590"/>
    </location>
</feature>
<feature type="region of interest" description="Disordered" evidence="1">
    <location>
        <begin position="525"/>
        <end position="591"/>
    </location>
</feature>
<feature type="compositionally biased region" description="Low complexity" evidence="1">
    <location>
        <begin position="10"/>
        <end position="21"/>
    </location>
</feature>
<feature type="region of interest" description="Disordered" evidence="1">
    <location>
        <begin position="78"/>
        <end position="107"/>
    </location>
</feature>
<dbReference type="RefSeq" id="WP_103426360.1">
    <property type="nucleotide sequence ID" value="NZ_CP026309.1"/>
</dbReference>
<proteinExistence type="predicted"/>
<organism evidence="2 3">
    <name type="scientific">Salinigranum rubrum</name>
    <dbReference type="NCBI Taxonomy" id="755307"/>
    <lineage>
        <taxon>Archaea</taxon>
        <taxon>Methanobacteriati</taxon>
        <taxon>Methanobacteriota</taxon>
        <taxon>Stenosarchaea group</taxon>
        <taxon>Halobacteria</taxon>
        <taxon>Halobacteriales</taxon>
        <taxon>Haloferacaceae</taxon>
        <taxon>Salinigranum</taxon>
    </lineage>
</organism>
<dbReference type="GeneID" id="35593289"/>
<accession>A0A2I8VL75</accession>
<dbReference type="AlphaFoldDB" id="A0A2I8VL75"/>
<feature type="compositionally biased region" description="Low complexity" evidence="1">
    <location>
        <begin position="84"/>
        <end position="101"/>
    </location>
</feature>
<gene>
    <name evidence="2" type="ORF">C2R22_14315</name>
</gene>
<feature type="compositionally biased region" description="Low complexity" evidence="1">
    <location>
        <begin position="776"/>
        <end position="802"/>
    </location>
</feature>
<evidence type="ECO:0000256" key="1">
    <source>
        <dbReference type="SAM" id="MobiDB-lite"/>
    </source>
</evidence>
<dbReference type="OrthoDB" id="240468at2157"/>
<feature type="compositionally biased region" description="Low complexity" evidence="1">
    <location>
        <begin position="534"/>
        <end position="567"/>
    </location>
</feature>
<dbReference type="KEGG" id="srub:C2R22_14315"/>
<feature type="region of interest" description="Disordered" evidence="1">
    <location>
        <begin position="337"/>
        <end position="370"/>
    </location>
</feature>
<dbReference type="EMBL" id="CP026309">
    <property type="protein sequence ID" value="AUV82671.1"/>
    <property type="molecule type" value="Genomic_DNA"/>
</dbReference>